<evidence type="ECO:0000313" key="3">
    <source>
        <dbReference type="Proteomes" id="UP000192582"/>
    </source>
</evidence>
<feature type="transmembrane region" description="Helical" evidence="1">
    <location>
        <begin position="207"/>
        <end position="231"/>
    </location>
</feature>
<keyword evidence="1" id="KW-0812">Transmembrane</keyword>
<evidence type="ECO:0000256" key="1">
    <source>
        <dbReference type="SAM" id="Phobius"/>
    </source>
</evidence>
<proteinExistence type="predicted"/>
<feature type="transmembrane region" description="Helical" evidence="1">
    <location>
        <begin position="147"/>
        <end position="171"/>
    </location>
</feature>
<keyword evidence="3" id="KW-1185">Reference proteome</keyword>
<feature type="transmembrane region" description="Helical" evidence="1">
    <location>
        <begin position="20"/>
        <end position="41"/>
    </location>
</feature>
<feature type="transmembrane region" description="Helical" evidence="1">
    <location>
        <begin position="106"/>
        <end position="127"/>
    </location>
</feature>
<protein>
    <recommendedName>
        <fullName evidence="4">DUF4386 domain-containing protein</fullName>
    </recommendedName>
</protein>
<name>A0A1W1VVY7_9DEIO</name>
<evidence type="ECO:0008006" key="4">
    <source>
        <dbReference type="Google" id="ProtNLM"/>
    </source>
</evidence>
<gene>
    <name evidence="2" type="ORF">SAMN00790413_05995</name>
</gene>
<accession>A0A1W1VVY7</accession>
<evidence type="ECO:0000313" key="2">
    <source>
        <dbReference type="EMBL" id="SMB97496.1"/>
    </source>
</evidence>
<dbReference type="Pfam" id="PF14329">
    <property type="entry name" value="DUF4386"/>
    <property type="match status" value="1"/>
</dbReference>
<feature type="transmembrane region" description="Helical" evidence="1">
    <location>
        <begin position="183"/>
        <end position="201"/>
    </location>
</feature>
<keyword evidence="1" id="KW-1133">Transmembrane helix</keyword>
<dbReference type="EMBL" id="FWWU01000011">
    <property type="protein sequence ID" value="SMB97496.1"/>
    <property type="molecule type" value="Genomic_DNA"/>
</dbReference>
<dbReference type="Proteomes" id="UP000192582">
    <property type="component" value="Unassembled WGS sequence"/>
</dbReference>
<dbReference type="RefSeq" id="WP_084051332.1">
    <property type="nucleotide sequence ID" value="NZ_FWWU01000011.1"/>
</dbReference>
<dbReference type="STRING" id="695939.SAMN00790413_05995"/>
<feature type="transmembrane region" description="Helical" evidence="1">
    <location>
        <begin position="64"/>
        <end position="86"/>
    </location>
</feature>
<organism evidence="2 3">
    <name type="scientific">Deinococcus hopiensis KR-140</name>
    <dbReference type="NCBI Taxonomy" id="695939"/>
    <lineage>
        <taxon>Bacteria</taxon>
        <taxon>Thermotogati</taxon>
        <taxon>Deinococcota</taxon>
        <taxon>Deinococci</taxon>
        <taxon>Deinococcales</taxon>
        <taxon>Deinococcaceae</taxon>
        <taxon>Deinococcus</taxon>
    </lineage>
</organism>
<keyword evidence="1" id="KW-0472">Membrane</keyword>
<dbReference type="InterPro" id="IPR025495">
    <property type="entry name" value="DUF4386"/>
</dbReference>
<dbReference type="OrthoDB" id="1160166at2"/>
<dbReference type="AlphaFoldDB" id="A0A1W1VVY7"/>
<sequence>MTVASPDQDSTRPSSPSAPALTAGLALMLMAALALSAEFLVRSRLIDPHDFAATLGRLRTSEPLFRAGIASNLIVALLDVVVGVALYQVFQHAGRGLALLAATNRVVYAAVFATATLGQLLALRLATGDGFPPSGHSDQLAAAFLDMYAFGWQIGLTFFAFHLAVLGGLIVRSGAAPRWIGALLILAGAAYLIDAFATVLLPNYADYAAVLKACVALPATASELSLCAWLITYGKRARRAGPSTLQAA</sequence>
<reference evidence="2 3" key="1">
    <citation type="submission" date="2017-04" db="EMBL/GenBank/DDBJ databases">
        <authorList>
            <person name="Afonso C.L."/>
            <person name="Miller P.J."/>
            <person name="Scott M.A."/>
            <person name="Spackman E."/>
            <person name="Goraichik I."/>
            <person name="Dimitrov K.M."/>
            <person name="Suarez D.L."/>
            <person name="Swayne D.E."/>
        </authorList>
    </citation>
    <scope>NUCLEOTIDE SEQUENCE [LARGE SCALE GENOMIC DNA]</scope>
    <source>
        <strain evidence="2 3">KR-140</strain>
    </source>
</reference>